<reference evidence="11" key="1">
    <citation type="submission" date="2016-10" db="EMBL/GenBank/DDBJ databases">
        <authorList>
            <person name="Varghese N."/>
            <person name="Submissions S."/>
        </authorList>
    </citation>
    <scope>NUCLEOTIDE SEQUENCE [LARGE SCALE GENOMIC DNA]</scope>
    <source>
        <strain evidence="11">IBRC-M 10403</strain>
    </source>
</reference>
<keyword evidence="7 8" id="KW-0472">Membrane</keyword>
<organism evidence="10 11">
    <name type="scientific">Actinokineospora iranica</name>
    <dbReference type="NCBI Taxonomy" id="1271860"/>
    <lineage>
        <taxon>Bacteria</taxon>
        <taxon>Bacillati</taxon>
        <taxon>Actinomycetota</taxon>
        <taxon>Actinomycetes</taxon>
        <taxon>Pseudonocardiales</taxon>
        <taxon>Pseudonocardiaceae</taxon>
        <taxon>Actinokineospora</taxon>
    </lineage>
</organism>
<dbReference type="GO" id="GO:0005886">
    <property type="term" value="C:plasma membrane"/>
    <property type="evidence" value="ECO:0007669"/>
    <property type="project" value="UniProtKB-SubCell"/>
</dbReference>
<feature type="transmembrane region" description="Helical" evidence="8">
    <location>
        <begin position="26"/>
        <end position="44"/>
    </location>
</feature>
<protein>
    <recommendedName>
        <fullName evidence="9">Pycsar effector protein domain-containing protein</fullName>
    </recommendedName>
</protein>
<gene>
    <name evidence="10" type="ORF">SAMN05216174_115139</name>
</gene>
<evidence type="ECO:0000313" key="11">
    <source>
        <dbReference type="Proteomes" id="UP000199501"/>
    </source>
</evidence>
<evidence type="ECO:0000256" key="2">
    <source>
        <dbReference type="ARBA" id="ARBA00022475"/>
    </source>
</evidence>
<dbReference type="GO" id="GO:0000166">
    <property type="term" value="F:nucleotide binding"/>
    <property type="evidence" value="ECO:0007669"/>
    <property type="project" value="UniProtKB-KW"/>
</dbReference>
<feature type="domain" description="Pycsar effector protein" evidence="9">
    <location>
        <begin position="8"/>
        <end position="151"/>
    </location>
</feature>
<proteinExistence type="predicted"/>
<dbReference type="STRING" id="1271860.SAMN05216174_115139"/>
<dbReference type="Proteomes" id="UP000199501">
    <property type="component" value="Unassembled WGS sequence"/>
</dbReference>
<dbReference type="EMBL" id="FMZZ01000015">
    <property type="protein sequence ID" value="SDD68484.1"/>
    <property type="molecule type" value="Genomic_DNA"/>
</dbReference>
<accession>A0A1G6WRS6</accession>
<dbReference type="AlphaFoldDB" id="A0A1G6WRS6"/>
<feature type="transmembrane region" description="Helical" evidence="8">
    <location>
        <begin position="50"/>
        <end position="71"/>
    </location>
</feature>
<name>A0A1G6WRS6_9PSEU</name>
<keyword evidence="6" id="KW-0051">Antiviral defense</keyword>
<evidence type="ECO:0000259" key="9">
    <source>
        <dbReference type="Pfam" id="PF18967"/>
    </source>
</evidence>
<dbReference type="Pfam" id="PF18967">
    <property type="entry name" value="PycTM"/>
    <property type="match status" value="1"/>
</dbReference>
<keyword evidence="2" id="KW-1003">Cell membrane</keyword>
<keyword evidence="4" id="KW-0547">Nucleotide-binding</keyword>
<comment type="subcellular location">
    <subcellularLocation>
        <location evidence="1">Cell membrane</location>
    </subcellularLocation>
</comment>
<evidence type="ECO:0000256" key="1">
    <source>
        <dbReference type="ARBA" id="ARBA00004236"/>
    </source>
</evidence>
<evidence type="ECO:0000256" key="3">
    <source>
        <dbReference type="ARBA" id="ARBA00022692"/>
    </source>
</evidence>
<keyword evidence="5 8" id="KW-1133">Transmembrane helix</keyword>
<sequence>MSGVAERLAVTHEQARDELRRADAKATTLLSLVGAALAGVIALSGRSLPIAASVTLWVSAAPILVSVLLLLSAIRPRLGPTEPAPGTWLYAAAFGPSALLKSLADENESAMSRAVHACELGVIAQAKYDRIRRAVGLLVLGLGVLVLALVLSVVAR</sequence>
<dbReference type="GO" id="GO:0051607">
    <property type="term" value="P:defense response to virus"/>
    <property type="evidence" value="ECO:0007669"/>
    <property type="project" value="UniProtKB-KW"/>
</dbReference>
<evidence type="ECO:0000256" key="4">
    <source>
        <dbReference type="ARBA" id="ARBA00022741"/>
    </source>
</evidence>
<feature type="transmembrane region" description="Helical" evidence="8">
    <location>
        <begin position="134"/>
        <end position="155"/>
    </location>
</feature>
<dbReference type="InterPro" id="IPR043760">
    <property type="entry name" value="PycTM_dom"/>
</dbReference>
<evidence type="ECO:0000256" key="8">
    <source>
        <dbReference type="SAM" id="Phobius"/>
    </source>
</evidence>
<evidence type="ECO:0000256" key="6">
    <source>
        <dbReference type="ARBA" id="ARBA00023118"/>
    </source>
</evidence>
<dbReference type="RefSeq" id="WP_228771916.1">
    <property type="nucleotide sequence ID" value="NZ_FMZZ01000015.1"/>
</dbReference>
<evidence type="ECO:0000256" key="5">
    <source>
        <dbReference type="ARBA" id="ARBA00022989"/>
    </source>
</evidence>
<evidence type="ECO:0000256" key="7">
    <source>
        <dbReference type="ARBA" id="ARBA00023136"/>
    </source>
</evidence>
<evidence type="ECO:0000313" key="10">
    <source>
        <dbReference type="EMBL" id="SDD68484.1"/>
    </source>
</evidence>
<keyword evidence="3 8" id="KW-0812">Transmembrane</keyword>
<keyword evidence="11" id="KW-1185">Reference proteome</keyword>